<name>A0A316YJZ3_9BASI</name>
<protein>
    <submittedName>
        <fullName evidence="2">Uncharacterized protein</fullName>
    </submittedName>
</protein>
<dbReference type="Proteomes" id="UP000245768">
    <property type="component" value="Unassembled WGS sequence"/>
</dbReference>
<feature type="chain" id="PRO_5016348973" evidence="1">
    <location>
        <begin position="25"/>
        <end position="126"/>
    </location>
</feature>
<keyword evidence="1" id="KW-0732">Signal</keyword>
<proteinExistence type="predicted"/>
<sequence length="126" mass="14826">MKLSDIESCMLLCLLFAHCTFVSGTHRRLHFVPSSIYMEPCASEYLIQAYFLHERGVAMPNIINLDIIEEALNFYGSHKDKEAVDVLEKWYEEAKRQHERTYPWDKDRVIPKRLASLPILFIDLDH</sequence>
<dbReference type="EMBL" id="KZ819637">
    <property type="protein sequence ID" value="PWN88938.1"/>
    <property type="molecule type" value="Genomic_DNA"/>
</dbReference>
<dbReference type="RefSeq" id="XP_025376136.1">
    <property type="nucleotide sequence ID" value="XM_025520047.1"/>
</dbReference>
<organism evidence="2 3">
    <name type="scientific">Acaromyces ingoldii</name>
    <dbReference type="NCBI Taxonomy" id="215250"/>
    <lineage>
        <taxon>Eukaryota</taxon>
        <taxon>Fungi</taxon>
        <taxon>Dikarya</taxon>
        <taxon>Basidiomycota</taxon>
        <taxon>Ustilaginomycotina</taxon>
        <taxon>Exobasidiomycetes</taxon>
        <taxon>Exobasidiales</taxon>
        <taxon>Cryptobasidiaceae</taxon>
        <taxon>Acaromyces</taxon>
    </lineage>
</organism>
<evidence type="ECO:0000313" key="3">
    <source>
        <dbReference type="Proteomes" id="UP000245768"/>
    </source>
</evidence>
<gene>
    <name evidence="2" type="ORF">FA10DRAFT_260865</name>
</gene>
<feature type="signal peptide" evidence="1">
    <location>
        <begin position="1"/>
        <end position="24"/>
    </location>
</feature>
<evidence type="ECO:0000313" key="2">
    <source>
        <dbReference type="EMBL" id="PWN88938.1"/>
    </source>
</evidence>
<reference evidence="2 3" key="1">
    <citation type="journal article" date="2018" name="Mol. Biol. Evol.">
        <title>Broad Genomic Sampling Reveals a Smut Pathogenic Ancestry of the Fungal Clade Ustilaginomycotina.</title>
        <authorList>
            <person name="Kijpornyongpan T."/>
            <person name="Mondo S.J."/>
            <person name="Barry K."/>
            <person name="Sandor L."/>
            <person name="Lee J."/>
            <person name="Lipzen A."/>
            <person name="Pangilinan J."/>
            <person name="LaButti K."/>
            <person name="Hainaut M."/>
            <person name="Henrissat B."/>
            <person name="Grigoriev I.V."/>
            <person name="Spatafora J.W."/>
            <person name="Aime M.C."/>
        </authorList>
    </citation>
    <scope>NUCLEOTIDE SEQUENCE [LARGE SCALE GENOMIC DNA]</scope>
    <source>
        <strain evidence="2 3">MCA 4198</strain>
    </source>
</reference>
<dbReference type="AlphaFoldDB" id="A0A316YJZ3"/>
<dbReference type="GeneID" id="37041963"/>
<accession>A0A316YJZ3</accession>
<keyword evidence="3" id="KW-1185">Reference proteome</keyword>
<evidence type="ECO:0000256" key="1">
    <source>
        <dbReference type="SAM" id="SignalP"/>
    </source>
</evidence>
<dbReference type="InParanoid" id="A0A316YJZ3"/>